<feature type="coiled-coil region" evidence="1">
    <location>
        <begin position="256"/>
        <end position="290"/>
    </location>
</feature>
<protein>
    <submittedName>
        <fullName evidence="2">Uncharacterized protein</fullName>
    </submittedName>
</protein>
<reference evidence="2 3" key="1">
    <citation type="journal article" date="2014" name="Genome Biol. Evol.">
        <title>The secreted proteins of Achlya hypogyna and Thraustotheca clavata identify the ancestral oomycete secretome and reveal gene acquisitions by horizontal gene transfer.</title>
        <authorList>
            <person name="Misner I."/>
            <person name="Blouin N."/>
            <person name="Leonard G."/>
            <person name="Richards T.A."/>
            <person name="Lane C.E."/>
        </authorList>
    </citation>
    <scope>NUCLEOTIDE SEQUENCE [LARGE SCALE GENOMIC DNA]</scope>
    <source>
        <strain evidence="2 3">ATCC 48635</strain>
    </source>
</reference>
<dbReference type="EMBL" id="JNBR01000075">
    <property type="protein sequence ID" value="OQR98963.1"/>
    <property type="molecule type" value="Genomic_DNA"/>
</dbReference>
<evidence type="ECO:0000256" key="1">
    <source>
        <dbReference type="SAM" id="Coils"/>
    </source>
</evidence>
<organism evidence="2 3">
    <name type="scientific">Achlya hypogyna</name>
    <name type="common">Oomycete</name>
    <name type="synonym">Protoachlya hypogyna</name>
    <dbReference type="NCBI Taxonomy" id="1202772"/>
    <lineage>
        <taxon>Eukaryota</taxon>
        <taxon>Sar</taxon>
        <taxon>Stramenopiles</taxon>
        <taxon>Oomycota</taxon>
        <taxon>Saprolegniomycetes</taxon>
        <taxon>Saprolegniales</taxon>
        <taxon>Achlyaceae</taxon>
        <taxon>Achlya</taxon>
    </lineage>
</organism>
<dbReference type="Proteomes" id="UP000243579">
    <property type="component" value="Unassembled WGS sequence"/>
</dbReference>
<evidence type="ECO:0000313" key="2">
    <source>
        <dbReference type="EMBL" id="OQR98963.1"/>
    </source>
</evidence>
<name>A0A1V9ZLV0_ACHHY</name>
<dbReference type="STRING" id="1202772.A0A1V9ZLV0"/>
<gene>
    <name evidence="2" type="ORF">ACHHYP_20328</name>
</gene>
<feature type="coiled-coil region" evidence="1">
    <location>
        <begin position="69"/>
        <end position="96"/>
    </location>
</feature>
<dbReference type="AlphaFoldDB" id="A0A1V9ZLV0"/>
<accession>A0A1V9ZLV0</accession>
<comment type="caution">
    <text evidence="2">The sequence shown here is derived from an EMBL/GenBank/DDBJ whole genome shotgun (WGS) entry which is preliminary data.</text>
</comment>
<sequence length="307" mass="33909">MFAVDPEYAEDDIELHLAFDGAIVEESDADVDVQERAQSPYELVADAQSVSAAISHLKSIVTPTALQHLEALLDHIAQLEDANAALQRQKTTQDAEMRSLRQLYHGSVQENEALALQLEQATTKKSSPPAPVAHSSLQELMEMDMKVHQMTKDKDKLAAENERVTALCAKFQQEVMWKTLDLSDNERSLQRLEWALAAEKTKSQDKEQEVADMRSKALALEEHNATLLKHKKVLVTEVKALQKYSHVNITALVQDAAEARMMQKSLADKLAEAQAERDALKESLNALSISSLDAPACCLSSDAALPS</sequence>
<proteinExistence type="predicted"/>
<dbReference type="OrthoDB" id="165696at2759"/>
<keyword evidence="3" id="KW-1185">Reference proteome</keyword>
<feature type="coiled-coil region" evidence="1">
    <location>
        <begin position="154"/>
        <end position="223"/>
    </location>
</feature>
<evidence type="ECO:0000313" key="3">
    <source>
        <dbReference type="Proteomes" id="UP000243579"/>
    </source>
</evidence>
<keyword evidence="1" id="KW-0175">Coiled coil</keyword>